<dbReference type="KEGG" id="pphe:PP2015_4117"/>
<name>A0A0S2K8L8_9GAMM</name>
<dbReference type="GO" id="GO:0015035">
    <property type="term" value="F:protein-disulfide reductase activity"/>
    <property type="evidence" value="ECO:0007669"/>
    <property type="project" value="InterPro"/>
</dbReference>
<dbReference type="InterPro" id="IPR007263">
    <property type="entry name" value="DCC1-like"/>
</dbReference>
<protein>
    <recommendedName>
        <fullName evidence="3">Cell division protein</fullName>
    </recommendedName>
</protein>
<dbReference type="PATRIC" id="fig|161398.10.peg.4223"/>
<dbReference type="Pfam" id="PF04134">
    <property type="entry name" value="DCC1-like"/>
    <property type="match status" value="1"/>
</dbReference>
<gene>
    <name evidence="1" type="ORF">PP2015_4117</name>
</gene>
<dbReference type="PANTHER" id="PTHR34290">
    <property type="entry name" value="SI:CH73-390P7.2"/>
    <property type="match status" value="1"/>
</dbReference>
<evidence type="ECO:0008006" key="3">
    <source>
        <dbReference type="Google" id="ProtNLM"/>
    </source>
</evidence>
<dbReference type="STRING" id="161398.PP2015_4117"/>
<dbReference type="PANTHER" id="PTHR34290:SF2">
    <property type="entry name" value="OS04G0668800 PROTEIN"/>
    <property type="match status" value="1"/>
</dbReference>
<reference evidence="1 2" key="1">
    <citation type="submission" date="2015-11" db="EMBL/GenBank/DDBJ databases">
        <authorList>
            <person name="Zhang Y."/>
            <person name="Guo Z."/>
        </authorList>
    </citation>
    <scope>NUCLEOTIDE SEQUENCE [LARGE SCALE GENOMIC DNA]</scope>
    <source>
        <strain evidence="1 2">KCTC 12086</strain>
    </source>
</reference>
<proteinExistence type="predicted"/>
<sequence length="128" mass="14927">MQLLYDGQCPLCAKEMRKLKQFDLENKLTLINVHDIHELDFNRLYPNITKSDTLQILHGFSDDGTLLLGLDANVQAWQTVGKYPWLRLLRVQPIKWFADKGYLLFAKHRVKISHFLVKDGCNNGQCQR</sequence>
<evidence type="ECO:0000313" key="2">
    <source>
        <dbReference type="Proteomes" id="UP000061457"/>
    </source>
</evidence>
<dbReference type="RefSeq" id="WP_058032431.1">
    <property type="nucleotide sequence ID" value="NZ_CP013188.1"/>
</dbReference>
<evidence type="ECO:0000313" key="1">
    <source>
        <dbReference type="EMBL" id="ALO44584.1"/>
    </source>
</evidence>
<dbReference type="Proteomes" id="UP000061457">
    <property type="component" value="Chromosome II"/>
</dbReference>
<keyword evidence="2" id="KW-1185">Reference proteome</keyword>
<dbReference type="EMBL" id="CP013188">
    <property type="protein sequence ID" value="ALO44584.1"/>
    <property type="molecule type" value="Genomic_DNA"/>
</dbReference>
<dbReference type="InterPro" id="IPR044691">
    <property type="entry name" value="DCC1_Trx"/>
</dbReference>
<dbReference type="AlphaFoldDB" id="A0A0S2K8L8"/>
<accession>A0A0S2K8L8</accession>
<organism evidence="1 2">
    <name type="scientific">Pseudoalteromonas phenolica</name>
    <dbReference type="NCBI Taxonomy" id="161398"/>
    <lineage>
        <taxon>Bacteria</taxon>
        <taxon>Pseudomonadati</taxon>
        <taxon>Pseudomonadota</taxon>
        <taxon>Gammaproteobacteria</taxon>
        <taxon>Alteromonadales</taxon>
        <taxon>Pseudoalteromonadaceae</taxon>
        <taxon>Pseudoalteromonas</taxon>
    </lineage>
</organism>
<dbReference type="OrthoDB" id="5294764at2"/>